<evidence type="ECO:0000256" key="2">
    <source>
        <dbReference type="SAM" id="SignalP"/>
    </source>
</evidence>
<reference evidence="4" key="1">
    <citation type="submission" date="2017-11" db="EMBL/GenBank/DDBJ databases">
        <authorList>
            <person name="Kuznetsova I."/>
            <person name="Sazanova A."/>
            <person name="Chirak E."/>
            <person name="Safronova V."/>
            <person name="Willems A."/>
        </authorList>
    </citation>
    <scope>NUCLEOTIDE SEQUENCE [LARGE SCALE GENOMIC DNA]</scope>
    <source>
        <strain evidence="4">STM 196</strain>
    </source>
</reference>
<name>A0A2P7BCV6_9HYPH</name>
<gene>
    <name evidence="3" type="ORF">CU102_22345</name>
</gene>
<accession>A0A2P7BCV6</accession>
<dbReference type="AlphaFoldDB" id="A0A2P7BCV6"/>
<organism evidence="3 4">
    <name type="scientific">Phyllobacterium brassicacearum</name>
    <dbReference type="NCBI Taxonomy" id="314235"/>
    <lineage>
        <taxon>Bacteria</taxon>
        <taxon>Pseudomonadati</taxon>
        <taxon>Pseudomonadota</taxon>
        <taxon>Alphaproteobacteria</taxon>
        <taxon>Hyphomicrobiales</taxon>
        <taxon>Phyllobacteriaceae</taxon>
        <taxon>Phyllobacterium</taxon>
    </lineage>
</organism>
<protein>
    <recommendedName>
        <fullName evidence="5">DUF2282 domain-containing protein</fullName>
    </recommendedName>
</protein>
<dbReference type="Proteomes" id="UP000241444">
    <property type="component" value="Unassembled WGS sequence"/>
</dbReference>
<dbReference type="EMBL" id="PGGO01000021">
    <property type="protein sequence ID" value="PSH64265.1"/>
    <property type="molecule type" value="Genomic_DNA"/>
</dbReference>
<evidence type="ECO:0000313" key="3">
    <source>
        <dbReference type="EMBL" id="PSH64265.1"/>
    </source>
</evidence>
<evidence type="ECO:0000313" key="4">
    <source>
        <dbReference type="Proteomes" id="UP000241444"/>
    </source>
</evidence>
<proteinExistence type="predicted"/>
<keyword evidence="2" id="KW-0732">Signal</keyword>
<keyword evidence="4" id="KW-1185">Reference proteome</keyword>
<evidence type="ECO:0000256" key="1">
    <source>
        <dbReference type="SAM" id="MobiDB-lite"/>
    </source>
</evidence>
<sequence>MAAATAFIGSALVLGTGAAFAASGSEQECVAGGGTYTKDGPNSICVFPETTKDVNGNANGTATQDTTTGHGNLGNDPVDTCTGNPGHCKQ</sequence>
<feature type="chain" id="PRO_5015113469" description="DUF2282 domain-containing protein" evidence="2">
    <location>
        <begin position="22"/>
        <end position="90"/>
    </location>
</feature>
<feature type="compositionally biased region" description="Polar residues" evidence="1">
    <location>
        <begin position="53"/>
        <end position="70"/>
    </location>
</feature>
<evidence type="ECO:0008006" key="5">
    <source>
        <dbReference type="Google" id="ProtNLM"/>
    </source>
</evidence>
<feature type="region of interest" description="Disordered" evidence="1">
    <location>
        <begin position="49"/>
        <end position="90"/>
    </location>
</feature>
<feature type="signal peptide" evidence="2">
    <location>
        <begin position="1"/>
        <end position="21"/>
    </location>
</feature>
<comment type="caution">
    <text evidence="3">The sequence shown here is derived from an EMBL/GenBank/DDBJ whole genome shotgun (WGS) entry which is preliminary data.</text>
</comment>